<feature type="compositionally biased region" description="Low complexity" evidence="1">
    <location>
        <begin position="181"/>
        <end position="192"/>
    </location>
</feature>
<reference evidence="2 3" key="1">
    <citation type="submission" date="2023-02" db="EMBL/GenBank/DDBJ databases">
        <title>LHISI_Scaffold_Assembly.</title>
        <authorList>
            <person name="Stuart O.P."/>
            <person name="Cleave R."/>
            <person name="Magrath M.J.L."/>
            <person name="Mikheyev A.S."/>
        </authorList>
    </citation>
    <scope>NUCLEOTIDE SEQUENCE [LARGE SCALE GENOMIC DNA]</scope>
    <source>
        <strain evidence="2">Daus_M_001</strain>
        <tissue evidence="2">Leg muscle</tissue>
    </source>
</reference>
<dbReference type="EMBL" id="JARBHB010000012">
    <property type="protein sequence ID" value="KAJ8870891.1"/>
    <property type="molecule type" value="Genomic_DNA"/>
</dbReference>
<organism evidence="2 3">
    <name type="scientific">Dryococelus australis</name>
    <dbReference type="NCBI Taxonomy" id="614101"/>
    <lineage>
        <taxon>Eukaryota</taxon>
        <taxon>Metazoa</taxon>
        <taxon>Ecdysozoa</taxon>
        <taxon>Arthropoda</taxon>
        <taxon>Hexapoda</taxon>
        <taxon>Insecta</taxon>
        <taxon>Pterygota</taxon>
        <taxon>Neoptera</taxon>
        <taxon>Polyneoptera</taxon>
        <taxon>Phasmatodea</taxon>
        <taxon>Verophasmatodea</taxon>
        <taxon>Anareolatae</taxon>
        <taxon>Phasmatidae</taxon>
        <taxon>Eurycanthinae</taxon>
        <taxon>Dryococelus</taxon>
    </lineage>
</organism>
<sequence>MANMSAEPSTTIRAMPLTRENWRDSCLTDFFLPARSSSESASVLYDVSSDSNLPEVSHEFKQPVVLHFHRDGKSGVASSRPGASDAADLQFACRTGNLSTSRSPLSTATTNNKYNGKMDNASAYRDRGPWFAPTLRQVLRVLEPIFPTSRDAEGWFVDGLGLSARRHPSGSVKRLPRLASRPEQTSFQSSSSPISCRRGLTVLPGLTSGLLMTSDEVAWVDGGSPTLVERPGSWQEYSVRRIRALASVPGADRGSTQAPFDRLRSSQTLRLGSSAPRREDIWAALNNAVLRAYDGDATWARSSAGMQGRVKRENSEKTKTPPTNGIVRHEFPHAKTRGGGGRVRLGGRLACLKIIVTFQPEKRRRRYKGYTCTRYKCAIAATRRTLYILRVVPRDTTKIEIISNRGLLVRRQELSGIRQTYLVFHWLLNVKCRVGAIVSCLSGLCDSGISAGAAVAERLARSPRTMANRSTNLVFKSRPNLITRRESAMRLFPSDERYFYASLYSSEDVDDDANRVRFPAEPIPGFSHETIVSNDAAGRRVFSGISRFLRLCIPALLNSHLASPSLALEVKSRPNLFTHSRGTCVRSIKRNWRVIRTRWTDGRCSAAQIQPKYSWGRGGAAVRTLTSHQGEPCSIPGGLSSGFPQVGIVPLDAADQRVFSGTSRSPLHLHSGAAPRELASPSLALKTSELRAGESSSLHNTQSLFWLGDSKRRVVKNPPSLPHRSLSTTITRPSKCHDLKKKAAFKAEMRRSNKGDAASHINCSIASKPTRSVLVALRVPTDLICTAQDHDDGNTARLARRSDETLDVRVRVARIAPSLLDLGHEKHKMKS</sequence>
<proteinExistence type="predicted"/>
<feature type="region of interest" description="Disordered" evidence="1">
    <location>
        <begin position="304"/>
        <end position="328"/>
    </location>
</feature>
<feature type="compositionally biased region" description="Basic and acidic residues" evidence="1">
    <location>
        <begin position="310"/>
        <end position="319"/>
    </location>
</feature>
<evidence type="ECO:0000313" key="2">
    <source>
        <dbReference type="EMBL" id="KAJ8870891.1"/>
    </source>
</evidence>
<dbReference type="Proteomes" id="UP001159363">
    <property type="component" value="Chromosome 11"/>
</dbReference>
<name>A0ABQ9GER0_9NEOP</name>
<feature type="region of interest" description="Disordered" evidence="1">
    <location>
        <begin position="166"/>
        <end position="192"/>
    </location>
</feature>
<comment type="caution">
    <text evidence="2">The sequence shown here is derived from an EMBL/GenBank/DDBJ whole genome shotgun (WGS) entry which is preliminary data.</text>
</comment>
<accession>A0ABQ9GER0</accession>
<evidence type="ECO:0000313" key="3">
    <source>
        <dbReference type="Proteomes" id="UP001159363"/>
    </source>
</evidence>
<protein>
    <submittedName>
        <fullName evidence="2">Uncharacterized protein</fullName>
    </submittedName>
</protein>
<gene>
    <name evidence="2" type="ORF">PR048_027192</name>
</gene>
<keyword evidence="3" id="KW-1185">Reference proteome</keyword>
<evidence type="ECO:0000256" key="1">
    <source>
        <dbReference type="SAM" id="MobiDB-lite"/>
    </source>
</evidence>